<reference evidence="2 4" key="1">
    <citation type="journal article" date="2006" name="Science">
        <title>Phytophthora genome sequences uncover evolutionary origins and mechanisms of pathogenesis.</title>
        <authorList>
            <person name="Tyler B.M."/>
            <person name="Tripathy S."/>
            <person name="Zhang X."/>
            <person name="Dehal P."/>
            <person name="Jiang R.H."/>
            <person name="Aerts A."/>
            <person name="Arredondo F.D."/>
            <person name="Baxter L."/>
            <person name="Bensasson D."/>
            <person name="Beynon J.L."/>
            <person name="Chapman J."/>
            <person name="Damasceno C.M."/>
            <person name="Dorrance A.E."/>
            <person name="Dou D."/>
            <person name="Dickerman A.W."/>
            <person name="Dubchak I.L."/>
            <person name="Garbelotto M."/>
            <person name="Gijzen M."/>
            <person name="Gordon S.G."/>
            <person name="Govers F."/>
            <person name="Grunwald N.J."/>
            <person name="Huang W."/>
            <person name="Ivors K.L."/>
            <person name="Jones R.W."/>
            <person name="Kamoun S."/>
            <person name="Krampis K."/>
            <person name="Lamour K.H."/>
            <person name="Lee M.K."/>
            <person name="McDonald W.H."/>
            <person name="Medina M."/>
            <person name="Meijer H.J."/>
            <person name="Nordberg E.K."/>
            <person name="Maclean D.J."/>
            <person name="Ospina-Giraldo M.D."/>
            <person name="Morris P.F."/>
            <person name="Phuntumart V."/>
            <person name="Putnam N.H."/>
            <person name="Rash S."/>
            <person name="Rose J.K."/>
            <person name="Sakihama Y."/>
            <person name="Salamov A.A."/>
            <person name="Savidor A."/>
            <person name="Scheuring C.F."/>
            <person name="Smith B.M."/>
            <person name="Sobral B.W."/>
            <person name="Terry A."/>
            <person name="Torto-Alalibo T.A."/>
            <person name="Win J."/>
            <person name="Xu Z."/>
            <person name="Zhang H."/>
            <person name="Grigoriev I.V."/>
            <person name="Rokhsar D.S."/>
            <person name="Boore J.L."/>
        </authorList>
    </citation>
    <scope>NUCLEOTIDE SEQUENCE [LARGE SCALE GENOMIC DNA]</scope>
    <source>
        <strain evidence="2 4">P6497</strain>
    </source>
</reference>
<dbReference type="EMBL" id="JH159216">
    <property type="protein sequence ID" value="EGZ04324.1"/>
    <property type="molecule type" value="Genomic_DNA"/>
</dbReference>
<dbReference type="RefSeq" id="XP_009531160.1">
    <property type="nucleotide sequence ID" value="XM_009532865.1"/>
</dbReference>
<proteinExistence type="predicted"/>
<dbReference type="SMR" id="G4ZVA7"/>
<protein>
    <submittedName>
        <fullName evidence="2">Uncharacterized protein</fullName>
    </submittedName>
</protein>
<accession>G4ZVA7</accession>
<dbReference type="KEGG" id="psoj:PHYSODRAFT_335473"/>
<dbReference type="GeneID" id="20647024"/>
<gene>
    <name evidence="2" type="ORF">PHYSODRAFT_335470</name>
    <name evidence="3" type="ORF">PHYSODRAFT_335473</name>
    <name evidence="1" type="ORF">PHYSODRAFT_343380</name>
</gene>
<dbReference type="RefSeq" id="XP_009540229.1">
    <property type="nucleotide sequence ID" value="XM_009541934.1"/>
</dbReference>
<evidence type="ECO:0000313" key="4">
    <source>
        <dbReference type="Proteomes" id="UP000002640"/>
    </source>
</evidence>
<dbReference type="KEGG" id="psoj:PHYSODRAFT_335470"/>
<keyword evidence="4" id="KW-1185">Reference proteome</keyword>
<sequence>MPGVVHLRRRNPARHSLRLTVGVAKLLDTKYHLGRHRDWGHCIPWLPKVRSICPSTLLKVIILGSVRTAIMVGEAATLKAMTVVQVVLQQAADDYGERVNPETTFR</sequence>
<name>G4ZVA7_PHYSP</name>
<evidence type="ECO:0000313" key="2">
    <source>
        <dbReference type="EMBL" id="EGZ13731.1"/>
    </source>
</evidence>
<dbReference type="GeneID" id="20648532"/>
<dbReference type="Proteomes" id="UP000002640">
    <property type="component" value="Unassembled WGS sequence"/>
</dbReference>
<reference evidence="2" key="2">
    <citation type="submission" date="2011-09" db="EMBL/GenBank/DDBJ databases">
        <authorList>
            <consortium name="US DOE Joint Genome Institute (JGI-PGF)"/>
            <person name="Aerts A."/>
            <person name="Grimwood J."/>
            <person name="Schmutz J."/>
            <person name="Lucas S."/>
            <person name="Hammon N."/>
            <person name="Glavina del Rio T."/>
            <person name="Dalin E."/>
            <person name="Tice H."/>
            <person name="Pitluck S."/>
            <person name="Dehal P."/>
            <person name="Chapman J."/>
            <person name="Putman N.H."/>
            <person name="Salamov A.A."/>
            <person name="Terry A."/>
            <person name="Rokhsar D.S."/>
            <person name="Boore J.L."/>
            <person name="Tripathy S."/>
            <person name="Tyler B.M."/>
            <person name="Grigoriev I.V."/>
        </authorList>
    </citation>
    <scope>NUCLEOTIDE SEQUENCE</scope>
    <source>
        <strain evidence="2">P6497</strain>
    </source>
</reference>
<dbReference type="KEGG" id="psoj:PHYSODRAFT_343380"/>
<dbReference type="AlphaFoldDB" id="G4ZVA7"/>
<dbReference type="EMBL" id="JH159156">
    <property type="protein sequence ID" value="EGZ13734.1"/>
    <property type="molecule type" value="Genomic_DNA"/>
</dbReference>
<dbReference type="GeneID" id="20647027"/>
<dbReference type="InParanoid" id="G4ZVA7"/>
<dbReference type="EMBL" id="JH159156">
    <property type="protein sequence ID" value="EGZ13731.1"/>
    <property type="molecule type" value="Genomic_DNA"/>
</dbReference>
<organism evidence="4">
    <name type="scientific">Phytophthora sojae (strain P6497)</name>
    <name type="common">Soybean stem and root rot agent</name>
    <name type="synonym">Phytophthora megasperma f. sp. glycines</name>
    <dbReference type="NCBI Taxonomy" id="1094619"/>
    <lineage>
        <taxon>Eukaryota</taxon>
        <taxon>Sar</taxon>
        <taxon>Stramenopiles</taxon>
        <taxon>Oomycota</taxon>
        <taxon>Peronosporomycetes</taxon>
        <taxon>Peronosporales</taxon>
        <taxon>Peronosporaceae</taxon>
        <taxon>Phytophthora</taxon>
    </lineage>
</organism>
<evidence type="ECO:0000313" key="3">
    <source>
        <dbReference type="EMBL" id="EGZ13734.1"/>
    </source>
</evidence>
<dbReference type="RefSeq" id="XP_009531163.1">
    <property type="nucleotide sequence ID" value="XM_009532868.1"/>
</dbReference>
<evidence type="ECO:0000313" key="1">
    <source>
        <dbReference type="EMBL" id="EGZ04324.1"/>
    </source>
</evidence>